<accession>A0AAD4TB67</accession>
<organism evidence="7 8">
    <name type="scientific">Papaver atlanticum</name>
    <dbReference type="NCBI Taxonomy" id="357466"/>
    <lineage>
        <taxon>Eukaryota</taxon>
        <taxon>Viridiplantae</taxon>
        <taxon>Streptophyta</taxon>
        <taxon>Embryophyta</taxon>
        <taxon>Tracheophyta</taxon>
        <taxon>Spermatophyta</taxon>
        <taxon>Magnoliopsida</taxon>
        <taxon>Ranunculales</taxon>
        <taxon>Papaveraceae</taxon>
        <taxon>Papaveroideae</taxon>
        <taxon>Papaver</taxon>
    </lineage>
</organism>
<dbReference type="PANTHER" id="PTHR13931:SF2">
    <property type="entry name" value="UBIQUITIN CONJUGATION FACTOR E4 B"/>
    <property type="match status" value="1"/>
</dbReference>
<comment type="caution">
    <text evidence="7">The sequence shown here is derived from an EMBL/GenBank/DDBJ whole genome shotgun (WGS) entry which is preliminary data.</text>
</comment>
<dbReference type="GO" id="GO:0000151">
    <property type="term" value="C:ubiquitin ligase complex"/>
    <property type="evidence" value="ECO:0007669"/>
    <property type="project" value="InterPro"/>
</dbReference>
<keyword evidence="4" id="KW-0833">Ubl conjugation pathway</keyword>
<proteinExistence type="predicted"/>
<dbReference type="GO" id="GO:0005737">
    <property type="term" value="C:cytoplasm"/>
    <property type="evidence" value="ECO:0007669"/>
    <property type="project" value="TreeGrafter"/>
</dbReference>
<dbReference type="GO" id="GO:0036503">
    <property type="term" value="P:ERAD pathway"/>
    <property type="evidence" value="ECO:0007669"/>
    <property type="project" value="InterPro"/>
</dbReference>
<keyword evidence="3" id="KW-0808">Transferase</keyword>
<name>A0AAD4TB67_9MAGN</name>
<evidence type="ECO:0000256" key="2">
    <source>
        <dbReference type="ARBA" id="ARBA00004906"/>
    </source>
</evidence>
<evidence type="ECO:0000256" key="1">
    <source>
        <dbReference type="ARBA" id="ARBA00004123"/>
    </source>
</evidence>
<dbReference type="Pfam" id="PF10408">
    <property type="entry name" value="Ufd2P_core"/>
    <property type="match status" value="1"/>
</dbReference>
<comment type="subcellular location">
    <subcellularLocation>
        <location evidence="1">Nucleus</location>
    </subcellularLocation>
</comment>
<keyword evidence="8" id="KW-1185">Reference proteome</keyword>
<protein>
    <recommendedName>
        <fullName evidence="6">Ubiquitin conjugation factor E4 core domain-containing protein</fullName>
    </recommendedName>
</protein>
<evidence type="ECO:0000259" key="6">
    <source>
        <dbReference type="Pfam" id="PF10408"/>
    </source>
</evidence>
<reference evidence="7" key="1">
    <citation type="submission" date="2022-04" db="EMBL/GenBank/DDBJ databases">
        <title>A functionally conserved STORR gene fusion in Papaver species that diverged 16.8 million years ago.</title>
        <authorList>
            <person name="Catania T."/>
        </authorList>
    </citation>
    <scope>NUCLEOTIDE SEQUENCE</scope>
    <source>
        <strain evidence="7">S-188037</strain>
    </source>
</reference>
<gene>
    <name evidence="7" type="ORF">MKW98_003356</name>
</gene>
<comment type="pathway">
    <text evidence="2">Protein modification; protein ubiquitination.</text>
</comment>
<dbReference type="InterPro" id="IPR019474">
    <property type="entry name" value="Ub_conjug_fac_E4_core"/>
</dbReference>
<evidence type="ECO:0000256" key="3">
    <source>
        <dbReference type="ARBA" id="ARBA00022679"/>
    </source>
</evidence>
<dbReference type="InterPro" id="IPR045132">
    <property type="entry name" value="UBE4"/>
</dbReference>
<dbReference type="AlphaFoldDB" id="A0AAD4TB67"/>
<sequence length="600" mass="68851">MAKRKRYISADEEDKITRNIFEVTLRKSPEDEIPTPTTNEIFLEKTAAKLVSENKSLNLCEDLMETVLIDRCFSGEFDDAEPAFTYLIGCYRPKSLAVSYCLVIYLVNSIGFPVNKVSSSDESPLVRLLFAKVSPRKNDSHSFNCPPGFFTDILEKMDICIGNLVLRSLYEDLSKWVLTESLLSDLFMQPLAALTYLIESPHGAKALVNHPMWLPKEANGLEIEKTSILGPFFHVSLISDDRFYCEQDDSDFSATNRSYANCLHDGLEKVLLLLLENADTRESVLQFIAELILKNSSMANIHGDKNCASLGMFVNLGAVMLRLFKNFFDKDTRSKGEIDVRYVIYGTRLNLSKSTSLYSSLDEVVAWIIRNNADAVKLISGRTSSLKTEHTFSCEWFFMTARVLHLGLIKSLSELELTYQEMEEIDPYHLKKMVGAASFPRRNLDAEQDLDEEFRFYWQKYCSYIYQVLLDKPLLQHALSFYPLMLTWLVDHVGGFKMPLPLTCPMEFACVPEHFVEDALELLIAVFKYSKLIGEEILPKMDIYMNFMMMFMDNPKIYKKLIYQRTDGGTLEFVCQQKNFVIIYNYNLRRQSTMSLVSGP</sequence>
<evidence type="ECO:0000256" key="4">
    <source>
        <dbReference type="ARBA" id="ARBA00022786"/>
    </source>
</evidence>
<keyword evidence="5" id="KW-0539">Nucleus</keyword>
<feature type="domain" description="Ubiquitin conjugation factor E4 core" evidence="6">
    <location>
        <begin position="229"/>
        <end position="560"/>
    </location>
</feature>
<dbReference type="GO" id="GO:0000209">
    <property type="term" value="P:protein polyubiquitination"/>
    <property type="evidence" value="ECO:0007669"/>
    <property type="project" value="TreeGrafter"/>
</dbReference>
<dbReference type="GO" id="GO:0006511">
    <property type="term" value="P:ubiquitin-dependent protein catabolic process"/>
    <property type="evidence" value="ECO:0007669"/>
    <property type="project" value="InterPro"/>
</dbReference>
<dbReference type="Proteomes" id="UP001202328">
    <property type="component" value="Unassembled WGS sequence"/>
</dbReference>
<evidence type="ECO:0000256" key="5">
    <source>
        <dbReference type="ARBA" id="ARBA00023242"/>
    </source>
</evidence>
<dbReference type="EMBL" id="JAJJMB010003633">
    <property type="protein sequence ID" value="KAI3946793.1"/>
    <property type="molecule type" value="Genomic_DNA"/>
</dbReference>
<dbReference type="GO" id="GO:0005634">
    <property type="term" value="C:nucleus"/>
    <property type="evidence" value="ECO:0007669"/>
    <property type="project" value="UniProtKB-SubCell"/>
</dbReference>
<dbReference type="PANTHER" id="PTHR13931">
    <property type="entry name" value="UBIQUITINATION FACTOR E4"/>
    <property type="match status" value="1"/>
</dbReference>
<evidence type="ECO:0000313" key="8">
    <source>
        <dbReference type="Proteomes" id="UP001202328"/>
    </source>
</evidence>
<dbReference type="GO" id="GO:0034450">
    <property type="term" value="F:ubiquitin-ubiquitin ligase activity"/>
    <property type="evidence" value="ECO:0007669"/>
    <property type="project" value="InterPro"/>
</dbReference>
<evidence type="ECO:0000313" key="7">
    <source>
        <dbReference type="EMBL" id="KAI3946793.1"/>
    </source>
</evidence>